<sequence>MPPPPTHLGKSQCLKNLDHQIERNQSQNQFLDNACALRFGDQTLHPNAIVHSVLIHQSMP</sequence>
<organism evidence="2 3">
    <name type="scientific">Vibrio cholerae</name>
    <dbReference type="NCBI Taxonomy" id="666"/>
    <lineage>
        <taxon>Bacteria</taxon>
        <taxon>Pseudomonadati</taxon>
        <taxon>Pseudomonadota</taxon>
        <taxon>Gammaproteobacteria</taxon>
        <taxon>Vibrionales</taxon>
        <taxon>Vibrionaceae</taxon>
        <taxon>Vibrio</taxon>
    </lineage>
</organism>
<name>A0A656AQF4_VIBCL</name>
<evidence type="ECO:0000313" key="3">
    <source>
        <dbReference type="Proteomes" id="UP000041770"/>
    </source>
</evidence>
<proteinExistence type="predicted"/>
<reference evidence="3 4" key="1">
    <citation type="submission" date="2015-07" db="EMBL/GenBank/DDBJ databases">
        <authorList>
            <consortium name="Pathogen Informatics"/>
        </authorList>
    </citation>
    <scope>NUCLEOTIDE SEQUENCE [LARGE SCALE GENOMIC DNA]</scope>
    <source>
        <strain evidence="2 3">A316</strain>
        <strain evidence="1 4">A51</strain>
    </source>
</reference>
<protein>
    <submittedName>
        <fullName evidence="2">Uncharacterized protein</fullName>
    </submittedName>
</protein>
<evidence type="ECO:0000313" key="4">
    <source>
        <dbReference type="Proteomes" id="UP000044806"/>
    </source>
</evidence>
<evidence type="ECO:0000313" key="2">
    <source>
        <dbReference type="EMBL" id="CSD27188.1"/>
    </source>
</evidence>
<dbReference type="Proteomes" id="UP000044806">
    <property type="component" value="Unassembled WGS sequence"/>
</dbReference>
<dbReference type="Proteomes" id="UP000041770">
    <property type="component" value="Unassembled WGS sequence"/>
</dbReference>
<accession>A0A656AQF4</accession>
<gene>
    <name evidence="1" type="ORF">ERS013165_01552</name>
    <name evidence="2" type="ORF">ERS013200_03742</name>
</gene>
<dbReference type="EMBL" id="CWQY01000043">
    <property type="protein sequence ID" value="CSD27188.1"/>
    <property type="molecule type" value="Genomic_DNA"/>
</dbReference>
<dbReference type="AlphaFoldDB" id="A0A656AQF4"/>
<evidence type="ECO:0000313" key="1">
    <source>
        <dbReference type="EMBL" id="CSA42094.1"/>
    </source>
</evidence>
<dbReference type="EMBL" id="CWOW01000006">
    <property type="protein sequence ID" value="CSA42094.1"/>
    <property type="molecule type" value="Genomic_DNA"/>
</dbReference>